<dbReference type="GO" id="GO:0016746">
    <property type="term" value="F:acyltransferase activity"/>
    <property type="evidence" value="ECO:0007669"/>
    <property type="project" value="InterPro"/>
</dbReference>
<proteinExistence type="predicted"/>
<dbReference type="OrthoDB" id="9150844at2"/>
<evidence type="ECO:0000313" key="2">
    <source>
        <dbReference type="Proteomes" id="UP000054624"/>
    </source>
</evidence>
<dbReference type="EMBL" id="FCOI02000020">
    <property type="protein sequence ID" value="SAK77914.1"/>
    <property type="molecule type" value="Genomic_DNA"/>
</dbReference>
<name>A0A158C6D0_9BURK</name>
<dbReference type="InterPro" id="IPR016039">
    <property type="entry name" value="Thiolase-like"/>
</dbReference>
<dbReference type="SUPFAM" id="SSF53901">
    <property type="entry name" value="Thiolase-like"/>
    <property type="match status" value="1"/>
</dbReference>
<evidence type="ECO:0000313" key="1">
    <source>
        <dbReference type="EMBL" id="SAK77914.1"/>
    </source>
</evidence>
<keyword evidence="2" id="KW-1185">Reference proteome</keyword>
<dbReference type="Proteomes" id="UP000054624">
    <property type="component" value="Unassembled WGS sequence"/>
</dbReference>
<dbReference type="RefSeq" id="WP_061162895.1">
    <property type="nucleotide sequence ID" value="NZ_FCOI02000020.1"/>
</dbReference>
<organism evidence="1 2">
    <name type="scientific">Caballeronia temeraria</name>
    <dbReference type="NCBI Taxonomy" id="1777137"/>
    <lineage>
        <taxon>Bacteria</taxon>
        <taxon>Pseudomonadati</taxon>
        <taxon>Pseudomonadota</taxon>
        <taxon>Betaproteobacteria</taxon>
        <taxon>Burkholderiales</taxon>
        <taxon>Burkholderiaceae</taxon>
        <taxon>Caballeronia</taxon>
    </lineage>
</organism>
<accession>A0A158C6D0</accession>
<protein>
    <submittedName>
        <fullName evidence="1">3-oxoacyl-(Acyl carrier protein) synthase</fullName>
    </submittedName>
</protein>
<gene>
    <name evidence="1" type="ORF">AWB76_05175</name>
</gene>
<dbReference type="AlphaFoldDB" id="A0A158C6D0"/>
<dbReference type="STRING" id="1777137.AWB76_05175"/>
<reference evidence="2" key="1">
    <citation type="submission" date="2016-01" db="EMBL/GenBank/DDBJ databases">
        <authorList>
            <person name="Peeters Charlotte."/>
        </authorList>
    </citation>
    <scope>NUCLEOTIDE SEQUENCE [LARGE SCALE GENOMIC DNA]</scope>
</reference>
<sequence>MSTLRDQTALARCVAWDAVTSLGESAAETLLLLRAGLCNVTQSRFVDAAGERVMFCRAPSVPPDVAGIGRIEALGRQALDGLCARLRDTGRDIGDATRGRRPALLMLCLSAHYEGDDVIRRLRECFGAVFPDIDIEVFPFGRAAGSPALAHAVRRIGEGRLVIWGGVDSLHDWRVLEALERSQRLLTSENVDGVRPGEAAAFIVLEAARAPVDIGVYGIGAAREPHPVGSEETSKAAGLNGALDRALTPLRAAGGRSNAWLLDVSHEDYAAQELQNVIPRLADVLGPRAGLKMPLKELGDPGAAAMPLLAVLAAEAWRLHIADDDTAVITGCSDDGARGAVLLGADDIEEARAA</sequence>